<reference evidence="1" key="1">
    <citation type="submission" date="2023-11" db="EMBL/GenBank/DDBJ databases">
        <title>Identification and selenium tolerance of Delftia acidovorans R3-25.</title>
        <authorList>
            <person name="Zhang S."/>
            <person name="Liu Y."/>
            <person name="Guo Y."/>
        </authorList>
    </citation>
    <scope>NUCLEOTIDE SEQUENCE</scope>
    <source>
        <strain evidence="1">R3-25</strain>
    </source>
</reference>
<dbReference type="Proteomes" id="UP001287445">
    <property type="component" value="Unassembled WGS sequence"/>
</dbReference>
<dbReference type="AlphaFoldDB" id="A0AAJ2R3N9"/>
<proteinExistence type="predicted"/>
<dbReference type="EMBL" id="JAWWMZ010000012">
    <property type="protein sequence ID" value="MDX4956558.1"/>
    <property type="molecule type" value="Genomic_DNA"/>
</dbReference>
<dbReference type="Gene3D" id="3.40.640.10">
    <property type="entry name" value="Type I PLP-dependent aspartate aminotransferase-like (Major domain)"/>
    <property type="match status" value="1"/>
</dbReference>
<protein>
    <submittedName>
        <fullName evidence="1">Uncharacterized protein</fullName>
    </submittedName>
</protein>
<dbReference type="InterPro" id="IPR015421">
    <property type="entry name" value="PyrdxlP-dep_Trfase_major"/>
</dbReference>
<organism evidence="1 2">
    <name type="scientific">Delftia acidovorans</name>
    <name type="common">Pseudomonas acidovorans</name>
    <name type="synonym">Comamonas acidovorans</name>
    <dbReference type="NCBI Taxonomy" id="80866"/>
    <lineage>
        <taxon>Bacteria</taxon>
        <taxon>Pseudomonadati</taxon>
        <taxon>Pseudomonadota</taxon>
        <taxon>Betaproteobacteria</taxon>
        <taxon>Burkholderiales</taxon>
        <taxon>Comamonadaceae</taxon>
        <taxon>Delftia</taxon>
    </lineage>
</organism>
<accession>A0AAJ2R3N9</accession>
<comment type="caution">
    <text evidence="1">The sequence shown here is derived from an EMBL/GenBank/DDBJ whole genome shotgun (WGS) entry which is preliminary data.</text>
</comment>
<gene>
    <name evidence="1" type="ORF">SGN30_24365</name>
</gene>
<evidence type="ECO:0000313" key="1">
    <source>
        <dbReference type="EMBL" id="MDX4956558.1"/>
    </source>
</evidence>
<name>A0AAJ2R3N9_DELAC</name>
<evidence type="ECO:0000313" key="2">
    <source>
        <dbReference type="Proteomes" id="UP001287445"/>
    </source>
</evidence>
<sequence>MLITNEYRQGIDMVGKALFDLGSQVMVDQPTYPGPLQAFAVS</sequence>
<dbReference type="RefSeq" id="WP_319076058.1">
    <property type="nucleotide sequence ID" value="NZ_JAWWMZ010000012.1"/>
</dbReference>